<feature type="compositionally biased region" description="Basic residues" evidence="1">
    <location>
        <begin position="10"/>
        <end position="25"/>
    </location>
</feature>
<gene>
    <name evidence="2" type="ORF">VTJ49DRAFT_4456</name>
</gene>
<reference evidence="2 3" key="1">
    <citation type="journal article" date="2024" name="Commun. Biol.">
        <title>Comparative genomic analysis of thermophilic fungi reveals convergent evolutionary adaptations and gene losses.</title>
        <authorList>
            <person name="Steindorff A.S."/>
            <person name="Aguilar-Pontes M.V."/>
            <person name="Robinson A.J."/>
            <person name="Andreopoulos B."/>
            <person name="LaButti K."/>
            <person name="Kuo A."/>
            <person name="Mondo S."/>
            <person name="Riley R."/>
            <person name="Otillar R."/>
            <person name="Haridas S."/>
            <person name="Lipzen A."/>
            <person name="Grimwood J."/>
            <person name="Schmutz J."/>
            <person name="Clum A."/>
            <person name="Reid I.D."/>
            <person name="Moisan M.C."/>
            <person name="Butler G."/>
            <person name="Nguyen T.T.M."/>
            <person name="Dewar K."/>
            <person name="Conant G."/>
            <person name="Drula E."/>
            <person name="Henrissat B."/>
            <person name="Hansel C."/>
            <person name="Singer S."/>
            <person name="Hutchinson M.I."/>
            <person name="de Vries R.P."/>
            <person name="Natvig D.O."/>
            <person name="Powell A.J."/>
            <person name="Tsang A."/>
            <person name="Grigoriev I.V."/>
        </authorList>
    </citation>
    <scope>NUCLEOTIDE SEQUENCE [LARGE SCALE GENOMIC DNA]</scope>
    <source>
        <strain evidence="2 3">CBS 620.91</strain>
    </source>
</reference>
<keyword evidence="3" id="KW-1185">Reference proteome</keyword>
<comment type="caution">
    <text evidence="2">The sequence shown here is derived from an EMBL/GenBank/DDBJ whole genome shotgun (WGS) entry which is preliminary data.</text>
</comment>
<feature type="region of interest" description="Disordered" evidence="1">
    <location>
        <begin position="1"/>
        <end position="41"/>
    </location>
</feature>
<sequence>MTAQMTKPSRAQRHQKTGVRSLRPRSAHEPTAQPEVHQHETTASCTVPLLRGNGHNAALVLCFSAQSRINLQLFI</sequence>
<dbReference type="EMBL" id="JAZGSY010000035">
    <property type="protein sequence ID" value="KAL1842677.1"/>
    <property type="molecule type" value="Genomic_DNA"/>
</dbReference>
<dbReference type="Proteomes" id="UP001583172">
    <property type="component" value="Unassembled WGS sequence"/>
</dbReference>
<organism evidence="2 3">
    <name type="scientific">Humicola insolens</name>
    <name type="common">Soft-rot fungus</name>
    <dbReference type="NCBI Taxonomy" id="85995"/>
    <lineage>
        <taxon>Eukaryota</taxon>
        <taxon>Fungi</taxon>
        <taxon>Dikarya</taxon>
        <taxon>Ascomycota</taxon>
        <taxon>Pezizomycotina</taxon>
        <taxon>Sordariomycetes</taxon>
        <taxon>Sordariomycetidae</taxon>
        <taxon>Sordariales</taxon>
        <taxon>Chaetomiaceae</taxon>
        <taxon>Mycothermus</taxon>
    </lineage>
</organism>
<evidence type="ECO:0000313" key="3">
    <source>
        <dbReference type="Proteomes" id="UP001583172"/>
    </source>
</evidence>
<evidence type="ECO:0000256" key="1">
    <source>
        <dbReference type="SAM" id="MobiDB-lite"/>
    </source>
</evidence>
<protein>
    <submittedName>
        <fullName evidence="2">Uncharacterized protein</fullName>
    </submittedName>
</protein>
<accession>A0ABR3VLV0</accession>
<evidence type="ECO:0000313" key="2">
    <source>
        <dbReference type="EMBL" id="KAL1842677.1"/>
    </source>
</evidence>
<proteinExistence type="predicted"/>
<name>A0ABR3VLV0_HUMIN</name>